<evidence type="ECO:0000313" key="6">
    <source>
        <dbReference type="EMBL" id="QCT03071.1"/>
    </source>
</evidence>
<evidence type="ECO:0000256" key="3">
    <source>
        <dbReference type="ARBA" id="ARBA00022630"/>
    </source>
</evidence>
<reference evidence="6 7" key="1">
    <citation type="submission" date="2019-05" db="EMBL/GenBank/DDBJ databases">
        <authorList>
            <person name="Chen C."/>
        </authorList>
    </citation>
    <scope>NUCLEOTIDE SEQUENCE [LARGE SCALE GENOMIC DNA]</scope>
    <source>
        <strain evidence="6 7">HB172198</strain>
    </source>
</reference>
<name>A0A4P8XNC8_9BACL</name>
<dbReference type="SUPFAM" id="SSF51905">
    <property type="entry name" value="FAD/NAD(P)-binding domain"/>
    <property type="match status" value="1"/>
</dbReference>
<feature type="domain" description="FAD/NAD(P)-binding" evidence="5">
    <location>
        <begin position="2"/>
        <end position="284"/>
    </location>
</feature>
<evidence type="ECO:0000256" key="1">
    <source>
        <dbReference type="ARBA" id="ARBA00001974"/>
    </source>
</evidence>
<dbReference type="Pfam" id="PF07992">
    <property type="entry name" value="Pyr_redox_2"/>
    <property type="match status" value="1"/>
</dbReference>
<dbReference type="PRINTS" id="PR00469">
    <property type="entry name" value="PNDRDTASEII"/>
</dbReference>
<gene>
    <name evidence="6" type="ORF">E6C60_2359</name>
</gene>
<dbReference type="InterPro" id="IPR036188">
    <property type="entry name" value="FAD/NAD-bd_sf"/>
</dbReference>
<keyword evidence="7" id="KW-1185">Reference proteome</keyword>
<dbReference type="PRINTS" id="PR00368">
    <property type="entry name" value="FADPNR"/>
</dbReference>
<evidence type="ECO:0000256" key="4">
    <source>
        <dbReference type="ARBA" id="ARBA00023002"/>
    </source>
</evidence>
<dbReference type="InterPro" id="IPR050097">
    <property type="entry name" value="Ferredoxin-NADP_redctase_2"/>
</dbReference>
<dbReference type="PANTHER" id="PTHR48105">
    <property type="entry name" value="THIOREDOXIN REDUCTASE 1-RELATED-RELATED"/>
    <property type="match status" value="1"/>
</dbReference>
<comment type="subunit">
    <text evidence="2">Homodimer.</text>
</comment>
<protein>
    <submittedName>
        <fullName evidence="6">FAD-dependent pyridine nucleotide-disulfide oxidoreductase</fullName>
    </submittedName>
</protein>
<keyword evidence="3" id="KW-0285">Flavoprotein</keyword>
<evidence type="ECO:0000259" key="5">
    <source>
        <dbReference type="Pfam" id="PF07992"/>
    </source>
</evidence>
<sequence length="302" mass="32763">MKDCIIVGGGIAGLQAAIQLGRYVDYDVLVIDQGQGRSTLCKKYNNILGWTEGISGEELRRRGREQAKSFGVSFAEDSIESAQSTSDGFILTGAQGSRYEARTLLLATGLSDRIPEIEDLYPTLGESVYVCPDCDGYEIQDRRTVVLGSGSSGAGMTLLLRERTKDLIYINHEQTPVDQELLSSMEAYGIQYMEQPAAKILQEQGRLKGVQLQSGEMIEAERGFVSFGGNQVHSGLAKQLGAELAHNRHVITDPRTKMTTAEHVWAAGDLAVHSELATAAMGDGVISAIWIHKALKKLKASS</sequence>
<proteinExistence type="predicted"/>
<keyword evidence="4" id="KW-0560">Oxidoreductase</keyword>
<dbReference type="Gene3D" id="3.50.50.60">
    <property type="entry name" value="FAD/NAD(P)-binding domain"/>
    <property type="match status" value="2"/>
</dbReference>
<comment type="cofactor">
    <cofactor evidence="1">
        <name>FAD</name>
        <dbReference type="ChEBI" id="CHEBI:57692"/>
    </cofactor>
</comment>
<accession>A0A4P8XNC8</accession>
<dbReference type="GO" id="GO:0016491">
    <property type="term" value="F:oxidoreductase activity"/>
    <property type="evidence" value="ECO:0007669"/>
    <property type="project" value="UniProtKB-KW"/>
</dbReference>
<dbReference type="RefSeq" id="WP_138226001.1">
    <property type="nucleotide sequence ID" value="NZ_CP040396.1"/>
</dbReference>
<dbReference type="OrthoDB" id="9806179at2"/>
<dbReference type="InterPro" id="IPR023753">
    <property type="entry name" value="FAD/NAD-binding_dom"/>
</dbReference>
<dbReference type="Proteomes" id="UP000300879">
    <property type="component" value="Chromosome"/>
</dbReference>
<organism evidence="6 7">
    <name type="scientific">Paenibacillus algicola</name>
    <dbReference type="NCBI Taxonomy" id="2565926"/>
    <lineage>
        <taxon>Bacteria</taxon>
        <taxon>Bacillati</taxon>
        <taxon>Bacillota</taxon>
        <taxon>Bacilli</taxon>
        <taxon>Bacillales</taxon>
        <taxon>Paenibacillaceae</taxon>
        <taxon>Paenibacillus</taxon>
    </lineage>
</organism>
<dbReference type="AlphaFoldDB" id="A0A4P8XNC8"/>
<dbReference type="EMBL" id="CP040396">
    <property type="protein sequence ID" value="QCT03071.1"/>
    <property type="molecule type" value="Genomic_DNA"/>
</dbReference>
<dbReference type="KEGG" id="palo:E6C60_2359"/>
<evidence type="ECO:0000256" key="2">
    <source>
        <dbReference type="ARBA" id="ARBA00011738"/>
    </source>
</evidence>
<evidence type="ECO:0000313" key="7">
    <source>
        <dbReference type="Proteomes" id="UP000300879"/>
    </source>
</evidence>